<evidence type="ECO:0000256" key="5">
    <source>
        <dbReference type="ARBA" id="ARBA00022692"/>
    </source>
</evidence>
<reference evidence="10 11" key="1">
    <citation type="submission" date="2012-09" db="EMBL/GenBank/DDBJ databases">
        <title>Genome Sequence of Bacillus sp. DW5-4.</title>
        <authorList>
            <person name="Lai Q."/>
            <person name="Liu Y."/>
            <person name="Shao Z."/>
        </authorList>
    </citation>
    <scope>NUCLEOTIDE SEQUENCE [LARGE SCALE GENOMIC DNA]</scope>
    <source>
        <strain evidence="10 11">DW5-4</strain>
    </source>
</reference>
<evidence type="ECO:0000256" key="8">
    <source>
        <dbReference type="SAM" id="Phobius"/>
    </source>
</evidence>
<feature type="domain" description="EamA" evidence="9">
    <location>
        <begin position="160"/>
        <end position="291"/>
    </location>
</feature>
<dbReference type="NCBIfam" id="TIGR00688">
    <property type="entry name" value="rarD"/>
    <property type="match status" value="1"/>
</dbReference>
<dbReference type="InterPro" id="IPR000620">
    <property type="entry name" value="EamA_dom"/>
</dbReference>
<evidence type="ECO:0000313" key="10">
    <source>
        <dbReference type="EMBL" id="KEP27449.1"/>
    </source>
</evidence>
<dbReference type="AlphaFoldDB" id="A0A081LDX3"/>
<keyword evidence="7 8" id="KW-0472">Membrane</keyword>
<comment type="caution">
    <text evidence="10">The sequence shown here is derived from an EMBL/GenBank/DDBJ whole genome shotgun (WGS) entry which is preliminary data.</text>
</comment>
<dbReference type="Pfam" id="PF00892">
    <property type="entry name" value="EamA"/>
    <property type="match status" value="2"/>
</dbReference>
<feature type="transmembrane region" description="Helical" evidence="8">
    <location>
        <begin position="80"/>
        <end position="99"/>
    </location>
</feature>
<feature type="transmembrane region" description="Helical" evidence="8">
    <location>
        <begin position="42"/>
        <end position="60"/>
    </location>
</feature>
<evidence type="ECO:0000256" key="1">
    <source>
        <dbReference type="ARBA" id="ARBA00004651"/>
    </source>
</evidence>
<evidence type="ECO:0000256" key="4">
    <source>
        <dbReference type="ARBA" id="ARBA00022475"/>
    </source>
</evidence>
<feature type="transmembrane region" description="Helical" evidence="8">
    <location>
        <begin position="249"/>
        <end position="268"/>
    </location>
</feature>
<evidence type="ECO:0000259" key="9">
    <source>
        <dbReference type="Pfam" id="PF00892"/>
    </source>
</evidence>
<dbReference type="PANTHER" id="PTHR22911:SF137">
    <property type="entry name" value="SOLUTE CARRIER FAMILY 35 MEMBER G2-RELATED"/>
    <property type="match status" value="1"/>
</dbReference>
<keyword evidence="6 8" id="KW-1133">Transmembrane helix</keyword>
<comment type="subcellular location">
    <subcellularLocation>
        <location evidence="1">Cell membrane</location>
        <topology evidence="1">Multi-pass membrane protein</topology>
    </subcellularLocation>
</comment>
<proteinExistence type="inferred from homology"/>
<sequence>MVSLNEQQQSKGVLYTAASFTLWGLFPLYWKLMEHISSGEILAHRILWSFVFMCGILLYLKQVRPAMQTVKGLMMDGKALFSLLLSAILISVNWYVYIWAVNHHLMLEASLGYYINPLVSVLLGILFLKERLNKMQTIAILIAAAGVIISTVQYGSFPVVAFLLAFSFGFYGLIKKRMRFTSAIGLTIETLLLAPAALVYLFFFLKEPVVTMNPNSFGSLGLLFFAGVFTAVPLLLFSEGAKRIPLYQVGILQYIAPTITLFLGLFVYHEHLSAAKIVTFLCIWVAILLFTTSQLRIKKTADSH</sequence>
<name>A0A081LDX3_9BACI</name>
<evidence type="ECO:0000256" key="7">
    <source>
        <dbReference type="ARBA" id="ARBA00023136"/>
    </source>
</evidence>
<dbReference type="InterPro" id="IPR037185">
    <property type="entry name" value="EmrE-like"/>
</dbReference>
<feature type="transmembrane region" description="Helical" evidence="8">
    <location>
        <begin position="217"/>
        <end position="237"/>
    </location>
</feature>
<feature type="transmembrane region" description="Helical" evidence="8">
    <location>
        <begin position="12"/>
        <end position="30"/>
    </location>
</feature>
<evidence type="ECO:0000256" key="6">
    <source>
        <dbReference type="ARBA" id="ARBA00022989"/>
    </source>
</evidence>
<feature type="transmembrane region" description="Helical" evidence="8">
    <location>
        <begin position="274"/>
        <end position="291"/>
    </location>
</feature>
<dbReference type="eggNOG" id="COG2962">
    <property type="taxonomic scope" value="Bacteria"/>
</dbReference>
<feature type="transmembrane region" description="Helical" evidence="8">
    <location>
        <begin position="111"/>
        <end position="128"/>
    </location>
</feature>
<feature type="transmembrane region" description="Helical" evidence="8">
    <location>
        <begin position="157"/>
        <end position="174"/>
    </location>
</feature>
<dbReference type="SUPFAM" id="SSF103481">
    <property type="entry name" value="Multidrug resistance efflux transporter EmrE"/>
    <property type="match status" value="2"/>
</dbReference>
<feature type="domain" description="EamA" evidence="9">
    <location>
        <begin position="11"/>
        <end position="151"/>
    </location>
</feature>
<evidence type="ECO:0000256" key="3">
    <source>
        <dbReference type="ARBA" id="ARBA00022448"/>
    </source>
</evidence>
<accession>A0A081LDX3</accession>
<feature type="transmembrane region" description="Helical" evidence="8">
    <location>
        <begin position="135"/>
        <end position="151"/>
    </location>
</feature>
<keyword evidence="3" id="KW-0813">Transport</keyword>
<keyword evidence="4" id="KW-1003">Cell membrane</keyword>
<dbReference type="Proteomes" id="UP000028091">
    <property type="component" value="Unassembled WGS sequence"/>
</dbReference>
<evidence type="ECO:0000313" key="11">
    <source>
        <dbReference type="Proteomes" id="UP000028091"/>
    </source>
</evidence>
<feature type="transmembrane region" description="Helical" evidence="8">
    <location>
        <begin position="186"/>
        <end position="205"/>
    </location>
</feature>
<protein>
    <submittedName>
        <fullName evidence="10">Transporter</fullName>
    </submittedName>
</protein>
<dbReference type="PANTHER" id="PTHR22911">
    <property type="entry name" value="ACYL-MALONYL CONDENSING ENZYME-RELATED"/>
    <property type="match status" value="1"/>
</dbReference>
<evidence type="ECO:0000256" key="2">
    <source>
        <dbReference type="ARBA" id="ARBA00007362"/>
    </source>
</evidence>
<keyword evidence="5 8" id="KW-0812">Transmembrane</keyword>
<dbReference type="GO" id="GO:0005886">
    <property type="term" value="C:plasma membrane"/>
    <property type="evidence" value="ECO:0007669"/>
    <property type="project" value="UniProtKB-SubCell"/>
</dbReference>
<dbReference type="EMBL" id="JOTP01000004">
    <property type="protein sequence ID" value="KEP27449.1"/>
    <property type="molecule type" value="Genomic_DNA"/>
</dbReference>
<dbReference type="InterPro" id="IPR004626">
    <property type="entry name" value="RarD"/>
</dbReference>
<keyword evidence="11" id="KW-1185">Reference proteome</keyword>
<organism evidence="10 11">
    <name type="scientific">Bacillus zhangzhouensis</name>
    <dbReference type="NCBI Taxonomy" id="1178540"/>
    <lineage>
        <taxon>Bacteria</taxon>
        <taxon>Bacillati</taxon>
        <taxon>Bacillota</taxon>
        <taxon>Bacilli</taxon>
        <taxon>Bacillales</taxon>
        <taxon>Bacillaceae</taxon>
        <taxon>Bacillus</taxon>
    </lineage>
</organism>
<comment type="similarity">
    <text evidence="2">Belongs to the EamA transporter family.</text>
</comment>
<gene>
    <name evidence="10" type="ORF">BA70_14065</name>
</gene>